<evidence type="ECO:0000256" key="8">
    <source>
        <dbReference type="SAM" id="Phobius"/>
    </source>
</evidence>
<feature type="transmembrane region" description="Helical" evidence="8">
    <location>
        <begin position="123"/>
        <end position="141"/>
    </location>
</feature>
<evidence type="ECO:0000256" key="6">
    <source>
        <dbReference type="ARBA" id="ARBA00023239"/>
    </source>
</evidence>
<protein>
    <recommendedName>
        <fullName evidence="3 7">Argininosuccinate lyase</fullName>
        <shortName evidence="7">ASAL</shortName>
        <ecNumber evidence="3 7">4.3.2.1</ecNumber>
    </recommendedName>
    <alternativeName>
        <fullName evidence="7">Arginosuccinase</fullName>
    </alternativeName>
</protein>
<keyword evidence="8" id="KW-0472">Membrane</keyword>
<gene>
    <name evidence="7 11" type="primary">argH</name>
    <name evidence="11" type="ORF">JSR02_00210</name>
</gene>
<dbReference type="GO" id="GO:0005829">
    <property type="term" value="C:cytosol"/>
    <property type="evidence" value="ECO:0007669"/>
    <property type="project" value="TreeGrafter"/>
</dbReference>
<evidence type="ECO:0000259" key="10">
    <source>
        <dbReference type="Pfam" id="PF14698"/>
    </source>
</evidence>
<dbReference type="NCBIfam" id="TIGR00838">
    <property type="entry name" value="argH"/>
    <property type="match status" value="1"/>
</dbReference>
<dbReference type="EC" id="4.3.2.1" evidence="3 7"/>
<evidence type="ECO:0000256" key="7">
    <source>
        <dbReference type="HAMAP-Rule" id="MF_00006"/>
    </source>
</evidence>
<dbReference type="Proteomes" id="UP000663602">
    <property type="component" value="Chromosome"/>
</dbReference>
<sequence length="449" mass="51315">MSKRFRDFTMSIFVDRRLALIDIICNIAYCAVLFKGGVIDFVTKHALVVYLLKLFVLIKQKRVYWYATYEDIHLNVEYLLSKLSPGLGDFLRTARSRNDLVSTDLRVWLKLKLKQLFRLLKQLIYSFLVLAVVNIDCIVPSFTHFQLAQPILLSHYFLCYCAMLQRDLIRLQHSYYFTDIMPLGCGAVSGTSFVIDRVLLMTSLSFGAVCCNSVDAVSDRDYVLDFCYAISMLMMHVSRFCEEIIVWSNKLFNFVILADLHSSGSSMMPQKKNPDGFELLRARSGLVISNLMAAFLLLKALPLSYNKDYQEDKRIVFEVADIAVLSLDILNDMIKSLRFNVTNMYLASDVDFAVATDLAEYLTRNGMVYKQAHALVSALVSQFYSCNSLKLIPISQLLAFSTNKYLINFITTYTLESVVNAKRSLGGTARINVIREIKRSFVSLLRFKL</sequence>
<dbReference type="Gene3D" id="1.10.275.10">
    <property type="entry name" value="Fumarase/aspartase (N-terminal domain)"/>
    <property type="match status" value="1"/>
</dbReference>
<dbReference type="PANTHER" id="PTHR43814">
    <property type="entry name" value="ARGININOSUCCINATE LYASE"/>
    <property type="match status" value="1"/>
</dbReference>
<dbReference type="PANTHER" id="PTHR43814:SF1">
    <property type="entry name" value="ARGININOSUCCINATE LYASE"/>
    <property type="match status" value="1"/>
</dbReference>
<evidence type="ECO:0000256" key="5">
    <source>
        <dbReference type="ARBA" id="ARBA00022605"/>
    </source>
</evidence>
<reference evidence="11" key="2">
    <citation type="submission" date="2021-03" db="EMBL/GenBank/DDBJ databases">
        <title>Alternative transmission patterns in independently acquired nutritional co-symbionts of Dictyopharidae planthoppers.</title>
        <authorList>
            <person name="Michalik A."/>
            <person name="Lukasik P."/>
        </authorList>
    </citation>
    <scope>NUCLEOTIDE SEQUENCE</scope>
    <source>
        <strain evidence="11">DICMUL</strain>
    </source>
</reference>
<dbReference type="InterPro" id="IPR008948">
    <property type="entry name" value="L-Aspartase-like"/>
</dbReference>
<evidence type="ECO:0000256" key="3">
    <source>
        <dbReference type="ARBA" id="ARBA00012338"/>
    </source>
</evidence>
<dbReference type="CDD" id="cd01359">
    <property type="entry name" value="Argininosuccinate_lyase"/>
    <property type="match status" value="1"/>
</dbReference>
<organism evidence="11 12">
    <name type="scientific">Candidatus Vidania fulgoroideorum</name>
    <dbReference type="NCBI Taxonomy" id="881286"/>
    <lineage>
        <taxon>Bacteria</taxon>
        <taxon>Pseudomonadati</taxon>
        <taxon>Pseudomonadota</taxon>
        <taxon>Betaproteobacteria</taxon>
        <taxon>Candidatus Vidania</taxon>
    </lineage>
</organism>
<name>A0A974X9I7_9PROT</name>
<dbReference type="InterPro" id="IPR009049">
    <property type="entry name" value="Argininosuccinate_lyase"/>
</dbReference>
<evidence type="ECO:0000313" key="12">
    <source>
        <dbReference type="Proteomes" id="UP000663602"/>
    </source>
</evidence>
<dbReference type="InterPro" id="IPR029419">
    <property type="entry name" value="Arg_succ_lyase_C"/>
</dbReference>
<dbReference type="HAMAP" id="MF_00006">
    <property type="entry name" value="Arg_succ_lyase"/>
    <property type="match status" value="1"/>
</dbReference>
<dbReference type="InterPro" id="IPR024083">
    <property type="entry name" value="Fumarase/histidase_N"/>
</dbReference>
<dbReference type="Gene3D" id="1.20.200.10">
    <property type="entry name" value="Fumarase/aspartase (Central domain)"/>
    <property type="match status" value="1"/>
</dbReference>
<dbReference type="PRINTS" id="PR00145">
    <property type="entry name" value="ARGSUCLYASE"/>
</dbReference>
<comment type="similarity">
    <text evidence="7">Belongs to the lyase 1 family. Argininosuccinate lyase subfamily.</text>
</comment>
<evidence type="ECO:0000256" key="2">
    <source>
        <dbReference type="ARBA" id="ARBA00004941"/>
    </source>
</evidence>
<dbReference type="SUPFAM" id="SSF48557">
    <property type="entry name" value="L-aspartase-like"/>
    <property type="match status" value="1"/>
</dbReference>
<evidence type="ECO:0000256" key="4">
    <source>
        <dbReference type="ARBA" id="ARBA00022571"/>
    </source>
</evidence>
<evidence type="ECO:0000313" key="11">
    <source>
        <dbReference type="EMBL" id="QSW37878.1"/>
    </source>
</evidence>
<reference evidence="11" key="1">
    <citation type="submission" date="2021-02" db="EMBL/GenBank/DDBJ databases">
        <authorList>
            <person name="Franco D."/>
        </authorList>
    </citation>
    <scope>NUCLEOTIDE SEQUENCE</scope>
    <source>
        <strain evidence="11">DICMUL</strain>
    </source>
</reference>
<keyword evidence="4 7" id="KW-0055">Arginine biosynthesis</keyword>
<keyword evidence="7" id="KW-0963">Cytoplasm</keyword>
<dbReference type="PRINTS" id="PR00149">
    <property type="entry name" value="FUMRATELYASE"/>
</dbReference>
<dbReference type="EMBL" id="CP071410">
    <property type="protein sequence ID" value="QSW37878.1"/>
    <property type="molecule type" value="Genomic_DNA"/>
</dbReference>
<dbReference type="FunFam" id="1.20.200.10:FF:000015">
    <property type="entry name" value="argininosuccinate lyase isoform X2"/>
    <property type="match status" value="1"/>
</dbReference>
<keyword evidence="8" id="KW-1133">Transmembrane helix</keyword>
<comment type="subcellular location">
    <subcellularLocation>
        <location evidence="7">Cytoplasm</location>
    </subcellularLocation>
</comment>
<dbReference type="GO" id="GO:0004056">
    <property type="term" value="F:argininosuccinate lyase activity"/>
    <property type="evidence" value="ECO:0007669"/>
    <property type="project" value="UniProtKB-UniRule"/>
</dbReference>
<keyword evidence="6 7" id="KW-0456">Lyase</keyword>
<keyword evidence="5 7" id="KW-0028">Amino-acid biosynthesis</keyword>
<dbReference type="Gene3D" id="1.10.40.30">
    <property type="entry name" value="Fumarase/aspartase (C-terminal domain)"/>
    <property type="match status" value="1"/>
</dbReference>
<feature type="domain" description="Argininosuccinate lyase C-terminal" evidence="10">
    <location>
        <begin position="352"/>
        <end position="401"/>
    </location>
</feature>
<dbReference type="InterPro" id="IPR022761">
    <property type="entry name" value="Fumarate_lyase_N"/>
</dbReference>
<keyword evidence="8" id="KW-0812">Transmembrane</keyword>
<evidence type="ECO:0000259" key="9">
    <source>
        <dbReference type="Pfam" id="PF00206"/>
    </source>
</evidence>
<dbReference type="InterPro" id="IPR000362">
    <property type="entry name" value="Fumarate_lyase_fam"/>
</dbReference>
<accession>A0A974X9I7</accession>
<dbReference type="Pfam" id="PF14698">
    <property type="entry name" value="ASL_C2"/>
    <property type="match status" value="1"/>
</dbReference>
<dbReference type="InterPro" id="IPR020557">
    <property type="entry name" value="Fumarate_lyase_CS"/>
</dbReference>
<dbReference type="Pfam" id="PF00206">
    <property type="entry name" value="Lyase_1"/>
    <property type="match status" value="1"/>
</dbReference>
<comment type="pathway">
    <text evidence="2 7">Amino-acid biosynthesis; L-arginine biosynthesis; L-arginine from L-ornithine and carbamoyl phosphate: step 3/3.</text>
</comment>
<dbReference type="AlphaFoldDB" id="A0A974X9I7"/>
<evidence type="ECO:0000256" key="1">
    <source>
        <dbReference type="ARBA" id="ARBA00000985"/>
    </source>
</evidence>
<dbReference type="PROSITE" id="PS00163">
    <property type="entry name" value="FUMARATE_LYASES"/>
    <property type="match status" value="1"/>
</dbReference>
<feature type="domain" description="Fumarate lyase N-terminal" evidence="9">
    <location>
        <begin position="74"/>
        <end position="287"/>
    </location>
</feature>
<dbReference type="GO" id="GO:0042450">
    <property type="term" value="P:L-arginine biosynthetic process via ornithine"/>
    <property type="evidence" value="ECO:0007669"/>
    <property type="project" value="UniProtKB-UniRule"/>
</dbReference>
<proteinExistence type="inferred from homology"/>
<comment type="catalytic activity">
    <reaction evidence="1 7">
        <text>2-(N(omega)-L-arginino)succinate = fumarate + L-arginine</text>
        <dbReference type="Rhea" id="RHEA:24020"/>
        <dbReference type="ChEBI" id="CHEBI:29806"/>
        <dbReference type="ChEBI" id="CHEBI:32682"/>
        <dbReference type="ChEBI" id="CHEBI:57472"/>
        <dbReference type="EC" id="4.3.2.1"/>
    </reaction>
</comment>